<reference evidence="1 2" key="1">
    <citation type="submission" date="2018-11" db="EMBL/GenBank/DDBJ databases">
        <title>Genomes From Bacteria Associated with the Canine Oral Cavity: a Test Case for Automated Genome-Based Taxonomic Assignment.</title>
        <authorList>
            <person name="Coil D.A."/>
            <person name="Jospin G."/>
            <person name="Darling A.E."/>
            <person name="Wallis C."/>
            <person name="Davis I.J."/>
            <person name="Harris S."/>
            <person name="Eisen J.A."/>
            <person name="Holcombe L.J."/>
            <person name="O'Flynn C."/>
        </authorList>
    </citation>
    <scope>NUCLEOTIDE SEQUENCE [LARGE SCALE GENOMIC DNA]</scope>
    <source>
        <strain evidence="1 2">OH2822_COT-296</strain>
    </source>
</reference>
<dbReference type="EMBL" id="RQYT01000003">
    <property type="protein sequence ID" value="RRD50896.1"/>
    <property type="molecule type" value="Genomic_DNA"/>
</dbReference>
<organism evidence="1 2">
    <name type="scientific">Arachnia propionica</name>
    <dbReference type="NCBI Taxonomy" id="1750"/>
    <lineage>
        <taxon>Bacteria</taxon>
        <taxon>Bacillati</taxon>
        <taxon>Actinomycetota</taxon>
        <taxon>Actinomycetes</taxon>
        <taxon>Propionibacteriales</taxon>
        <taxon>Propionibacteriaceae</taxon>
        <taxon>Arachnia</taxon>
    </lineage>
</organism>
<sequence length="157" mass="17816">MEIVPVGDLLAITRLWVDQGWPIAPQQADEAARSLGWREPEEGRFILPYDVSQPAVRIGQGREEYGVTTINFRLTDVVMEASPERDAAMNDAFVGYVAAIKEVWGKPRMKRSKKDQDAFWELPNGVVLQVSNVWCAIYWILYSPSYAEVEKELGGLW</sequence>
<name>A0A3P1WXV6_9ACTN</name>
<dbReference type="InterPro" id="IPR046268">
    <property type="entry name" value="DUF6301"/>
</dbReference>
<evidence type="ECO:0000313" key="1">
    <source>
        <dbReference type="EMBL" id="RRD50896.1"/>
    </source>
</evidence>
<dbReference type="OrthoDB" id="3737287at2"/>
<proteinExistence type="predicted"/>
<dbReference type="AlphaFoldDB" id="A0A3P1WXV6"/>
<dbReference type="Pfam" id="PF19818">
    <property type="entry name" value="DUF6301"/>
    <property type="match status" value="1"/>
</dbReference>
<accession>A0A3P1WXV6</accession>
<protein>
    <submittedName>
        <fullName evidence="1">Uncharacterized protein</fullName>
    </submittedName>
</protein>
<evidence type="ECO:0000313" key="2">
    <source>
        <dbReference type="Proteomes" id="UP000280935"/>
    </source>
</evidence>
<dbReference type="RefSeq" id="WP_125226844.1">
    <property type="nucleotide sequence ID" value="NZ_RQYT01000003.1"/>
</dbReference>
<dbReference type="Proteomes" id="UP000280935">
    <property type="component" value="Unassembled WGS sequence"/>
</dbReference>
<gene>
    <name evidence="1" type="ORF">EII35_02270</name>
</gene>
<comment type="caution">
    <text evidence="1">The sequence shown here is derived from an EMBL/GenBank/DDBJ whole genome shotgun (WGS) entry which is preliminary data.</text>
</comment>